<dbReference type="EMBL" id="CP045798">
    <property type="protein sequence ID" value="QNB45225.1"/>
    <property type="molecule type" value="Genomic_DNA"/>
</dbReference>
<dbReference type="OrthoDB" id="1684747at2"/>
<evidence type="ECO:0000313" key="2">
    <source>
        <dbReference type="Proteomes" id="UP000515847"/>
    </source>
</evidence>
<dbReference type="Proteomes" id="UP000515847">
    <property type="component" value="Chromosome"/>
</dbReference>
<proteinExistence type="predicted"/>
<dbReference type="AlphaFoldDB" id="A0A7G6DZH1"/>
<evidence type="ECO:0000313" key="1">
    <source>
        <dbReference type="EMBL" id="QNB45225.1"/>
    </source>
</evidence>
<organism evidence="1 2">
    <name type="scientific">Thermanaerosceptrum fracticalcis</name>
    <dbReference type="NCBI Taxonomy" id="1712410"/>
    <lineage>
        <taxon>Bacteria</taxon>
        <taxon>Bacillati</taxon>
        <taxon>Bacillota</taxon>
        <taxon>Clostridia</taxon>
        <taxon>Eubacteriales</taxon>
        <taxon>Peptococcaceae</taxon>
        <taxon>Thermanaerosceptrum</taxon>
    </lineage>
</organism>
<gene>
    <name evidence="1" type="ORF">BR63_02175</name>
</gene>
<protein>
    <submittedName>
        <fullName evidence="1">Uncharacterized protein</fullName>
    </submittedName>
</protein>
<dbReference type="KEGG" id="tfr:BR63_02175"/>
<dbReference type="RefSeq" id="WP_034423416.1">
    <property type="nucleotide sequence ID" value="NZ_CP045798.1"/>
</dbReference>
<accession>A0A7G6DZH1</accession>
<sequence length="85" mass="9667">MPAVLQQVMDALDVETFLVCSCEDEGRKLIMELMKDIGFKDIDVVFIEFMGPGVRVRARAYLHRAGDRYGWLLGEGGETEHEFSK</sequence>
<name>A0A7G6DZH1_THEFR</name>
<reference evidence="1 2" key="1">
    <citation type="journal article" date="2019" name="Front. Microbiol.">
        <title>Thermoanaerosceptrum fracticalcis gen. nov. sp. nov., a Novel Fumarate-Fermenting Microorganism From a Deep Fractured Carbonate Aquifer of the US Great Basin.</title>
        <authorList>
            <person name="Hamilton-Brehm S.D."/>
            <person name="Stewart L.E."/>
            <person name="Zavarin M."/>
            <person name="Caldwell M."/>
            <person name="Lawson P.A."/>
            <person name="Onstott T.C."/>
            <person name="Grzymski J."/>
            <person name="Neveux I."/>
            <person name="Lollar B.S."/>
            <person name="Russell C.E."/>
            <person name="Moser D.P."/>
        </authorList>
    </citation>
    <scope>NUCLEOTIDE SEQUENCE [LARGE SCALE GENOMIC DNA]</scope>
    <source>
        <strain evidence="1 2">DRI-13</strain>
    </source>
</reference>
<keyword evidence="2" id="KW-1185">Reference proteome</keyword>